<dbReference type="InterPro" id="IPR011697">
    <property type="entry name" value="Peptidase_C26"/>
</dbReference>
<gene>
    <name evidence="1" type="ORF">SAMN05192558_104379</name>
</gene>
<dbReference type="STRING" id="504798.SAMN05421871_10581"/>
<dbReference type="PROSITE" id="PS51273">
    <property type="entry name" value="GATASE_TYPE_1"/>
    <property type="match status" value="1"/>
</dbReference>
<dbReference type="OrthoDB" id="9813383at2"/>
<dbReference type="InterPro" id="IPR029062">
    <property type="entry name" value="Class_I_gatase-like"/>
</dbReference>
<dbReference type="Proteomes" id="UP000199651">
    <property type="component" value="Unassembled WGS sequence"/>
</dbReference>
<reference evidence="2" key="1">
    <citation type="submission" date="2016-10" db="EMBL/GenBank/DDBJ databases">
        <authorList>
            <person name="Varghese N."/>
            <person name="Submissions S."/>
        </authorList>
    </citation>
    <scope>NUCLEOTIDE SEQUENCE [LARGE SCALE GENOMIC DNA]</scope>
    <source>
        <strain evidence="2">IBRC-M 10655</strain>
    </source>
</reference>
<protein>
    <submittedName>
        <fullName evidence="1">Putative glutamine amidotransferase</fullName>
    </submittedName>
</protein>
<dbReference type="EMBL" id="FNJB01000004">
    <property type="protein sequence ID" value="SDO74271.1"/>
    <property type="molecule type" value="Genomic_DNA"/>
</dbReference>
<dbReference type="InterPro" id="IPR044668">
    <property type="entry name" value="PuuD-like"/>
</dbReference>
<keyword evidence="1" id="KW-0808">Transferase</keyword>
<evidence type="ECO:0000313" key="2">
    <source>
        <dbReference type="Proteomes" id="UP000199651"/>
    </source>
</evidence>
<dbReference type="Pfam" id="PF07722">
    <property type="entry name" value="Peptidase_C26"/>
    <property type="match status" value="1"/>
</dbReference>
<keyword evidence="1" id="KW-0315">Glutamine amidotransferase</keyword>
<dbReference type="SUPFAM" id="SSF52317">
    <property type="entry name" value="Class I glutamine amidotransferase-like"/>
    <property type="match status" value="1"/>
</dbReference>
<sequence>MASNGSRARGPRPPVIGITTYLEHSAFGIWETEAVVLHRSYVESVRAAGGNAVLLPPLGDWRAETVGWLDGLVLSGGADIESTRYGQDPHPTTGTPQPTRDEAEFALLAAARELDLPVLAVCRGMQLLNVALGGTLHQHTPEQVANTDHQPAIARFGKNDVTIRRGSRLAGILGRAVTVQCHHHQSLDRVGEGLAVVATAADGTVEAVELPGARFIIGVQSHPEQNIEDSRLFAALVDAAKRRREDLERE</sequence>
<proteinExistence type="predicted"/>
<dbReference type="GO" id="GO:0033969">
    <property type="term" value="F:gamma-glutamyl-gamma-aminobutyrate hydrolase activity"/>
    <property type="evidence" value="ECO:0007669"/>
    <property type="project" value="TreeGrafter"/>
</dbReference>
<accession>A0A1H0M1V0</accession>
<dbReference type="PANTHER" id="PTHR43235">
    <property type="entry name" value="GLUTAMINE AMIDOTRANSFERASE PB2B2.05-RELATED"/>
    <property type="match status" value="1"/>
</dbReference>
<dbReference type="GO" id="GO:0016740">
    <property type="term" value="F:transferase activity"/>
    <property type="evidence" value="ECO:0007669"/>
    <property type="project" value="UniProtKB-KW"/>
</dbReference>
<dbReference type="GO" id="GO:0006598">
    <property type="term" value="P:polyamine catabolic process"/>
    <property type="evidence" value="ECO:0007669"/>
    <property type="project" value="TreeGrafter"/>
</dbReference>
<evidence type="ECO:0000313" key="1">
    <source>
        <dbReference type="EMBL" id="SDO74271.1"/>
    </source>
</evidence>
<dbReference type="RefSeq" id="WP_091373925.1">
    <property type="nucleotide sequence ID" value="NZ_FNDV01000005.1"/>
</dbReference>
<dbReference type="GO" id="GO:0005829">
    <property type="term" value="C:cytosol"/>
    <property type="evidence" value="ECO:0007669"/>
    <property type="project" value="TreeGrafter"/>
</dbReference>
<dbReference type="CDD" id="cd01745">
    <property type="entry name" value="GATase1_2"/>
    <property type="match status" value="1"/>
</dbReference>
<keyword evidence="2" id="KW-1185">Reference proteome</keyword>
<dbReference type="PANTHER" id="PTHR43235:SF1">
    <property type="entry name" value="GLUTAMINE AMIDOTRANSFERASE PB2B2.05-RELATED"/>
    <property type="match status" value="1"/>
</dbReference>
<dbReference type="AlphaFoldDB" id="A0A1H0M1V0"/>
<dbReference type="Gene3D" id="3.40.50.880">
    <property type="match status" value="1"/>
</dbReference>
<organism evidence="1 2">
    <name type="scientific">Actinokineospora alba</name>
    <dbReference type="NCBI Taxonomy" id="504798"/>
    <lineage>
        <taxon>Bacteria</taxon>
        <taxon>Bacillati</taxon>
        <taxon>Actinomycetota</taxon>
        <taxon>Actinomycetes</taxon>
        <taxon>Pseudonocardiales</taxon>
        <taxon>Pseudonocardiaceae</taxon>
        <taxon>Actinokineospora</taxon>
    </lineage>
</organism>
<name>A0A1H0M1V0_9PSEU</name>